<dbReference type="InterPro" id="IPR026288">
    <property type="entry name" value="SMR-like"/>
</dbReference>
<evidence type="ECO:0000256" key="2">
    <source>
        <dbReference type="ARBA" id="ARBA00022525"/>
    </source>
</evidence>
<reference evidence="7" key="1">
    <citation type="submission" date="2025-08" db="UniProtKB">
        <authorList>
            <consortium name="RefSeq"/>
        </authorList>
    </citation>
    <scope>IDENTIFICATION</scope>
    <source>
        <tissue evidence="7">Muscle</tissue>
    </source>
</reference>
<accession>A0A7E6DEZ8</accession>
<dbReference type="RefSeq" id="XP_035877579.1">
    <property type="nucleotide sequence ID" value="XM_036021686.1"/>
</dbReference>
<evidence type="ECO:0000256" key="5">
    <source>
        <dbReference type="SAM" id="SignalP"/>
    </source>
</evidence>
<feature type="region of interest" description="Disordered" evidence="4">
    <location>
        <begin position="19"/>
        <end position="69"/>
    </location>
</feature>
<protein>
    <submittedName>
        <fullName evidence="7">Submaxillary gland androgen-regulated protein 3B-like isoform X2</fullName>
    </submittedName>
</protein>
<dbReference type="AlphaFoldDB" id="A0A7E6DEZ8"/>
<keyword evidence="2" id="KW-0964">Secreted</keyword>
<dbReference type="PANTHER" id="PTHR14179:SF13">
    <property type="entry name" value="SUBMAXILLARY GLAND ANDROGEN-REGULATED PROTEIN 3B"/>
    <property type="match status" value="1"/>
</dbReference>
<feature type="chain" id="PRO_5028853678" evidence="5">
    <location>
        <begin position="23"/>
        <end position="115"/>
    </location>
</feature>
<evidence type="ECO:0000313" key="7">
    <source>
        <dbReference type="RefSeq" id="XP_035877579.1"/>
    </source>
</evidence>
<dbReference type="GeneID" id="118499682"/>
<evidence type="ECO:0000256" key="4">
    <source>
        <dbReference type="SAM" id="MobiDB-lite"/>
    </source>
</evidence>
<comment type="subcellular location">
    <subcellularLocation>
        <location evidence="1">Secreted</location>
    </subcellularLocation>
</comment>
<feature type="compositionally biased region" description="Pro residues" evidence="4">
    <location>
        <begin position="32"/>
        <end position="68"/>
    </location>
</feature>
<dbReference type="Pfam" id="PF15621">
    <property type="entry name" value="PROL5-SMR"/>
    <property type="match status" value="1"/>
</dbReference>
<name>A0A7E6DEZ8_9CHIR</name>
<evidence type="ECO:0000256" key="1">
    <source>
        <dbReference type="ARBA" id="ARBA00004613"/>
    </source>
</evidence>
<evidence type="ECO:0000256" key="3">
    <source>
        <dbReference type="ARBA" id="ARBA00022729"/>
    </source>
</evidence>
<proteinExistence type="predicted"/>
<dbReference type="GO" id="GO:0005576">
    <property type="term" value="C:extracellular region"/>
    <property type="evidence" value="ECO:0007669"/>
    <property type="project" value="UniProtKB-SubCell"/>
</dbReference>
<organism evidence="6 7">
    <name type="scientific">Phyllostomus discolor</name>
    <name type="common">pale spear-nosed bat</name>
    <dbReference type="NCBI Taxonomy" id="89673"/>
    <lineage>
        <taxon>Eukaryota</taxon>
        <taxon>Metazoa</taxon>
        <taxon>Chordata</taxon>
        <taxon>Craniata</taxon>
        <taxon>Vertebrata</taxon>
        <taxon>Euteleostomi</taxon>
        <taxon>Mammalia</taxon>
        <taxon>Eutheria</taxon>
        <taxon>Laurasiatheria</taxon>
        <taxon>Chiroptera</taxon>
        <taxon>Yangochiroptera</taxon>
        <taxon>Phyllostomidae</taxon>
        <taxon>Phyllostominae</taxon>
        <taxon>Phyllostomus</taxon>
    </lineage>
</organism>
<keyword evidence="3 5" id="KW-0732">Signal</keyword>
<dbReference type="Proteomes" id="UP000504628">
    <property type="component" value="Chromosome 1"/>
</dbReference>
<feature type="signal peptide" evidence="5">
    <location>
        <begin position="1"/>
        <end position="22"/>
    </location>
</feature>
<sequence>MKSLCLILGLLALEACFLPGESQRGPRRRYPPRPLPPPFPPQPNPFGPGFGPPPPPYGPGYPYPPFQPNPIEFPGYPPEYITYLTPEVQSTTTSSTTTTEKPTSPTTTTTQDTTT</sequence>
<dbReference type="PANTHER" id="PTHR14179">
    <property type="entry name" value="SMR1-RELATED"/>
    <property type="match status" value="1"/>
</dbReference>
<feature type="region of interest" description="Disordered" evidence="4">
    <location>
        <begin position="86"/>
        <end position="115"/>
    </location>
</feature>
<evidence type="ECO:0000313" key="6">
    <source>
        <dbReference type="Proteomes" id="UP000504628"/>
    </source>
</evidence>
<keyword evidence="6" id="KW-1185">Reference proteome</keyword>
<gene>
    <name evidence="7" type="primary">LOC118499682</name>
</gene>